<sequence length="319" mass="34792">MPAPNRRTEWPRDRLTSITLQQLRAFQVVADATNFTKAARRLQTSQSALSRSIRQLETGVGAQLFSRSTRSVELTPEGEELLRICGPITVSLMHGIDGFGHFVAGRAGRLSVAAIVSYASVLLPGLLAAFVRDRPQVEIRVEDGWASNVLDDLDRGGSEVAITADDVDLERYEILPLALERFYAIAQRSHPWEARNEILWKDFADQQMVSARFGTSVRSIVDRHLTQSGVSIEDHIQVSNMGTLGGLVREGFGVSALPAMEFAGYRIDDVVKVPIQGATRTVGLITLRGRSLSPVARTFCELAPALVASMPLPDGVSAV</sequence>
<protein>
    <recommendedName>
        <fullName evidence="5">Probable hydrogen peroxide-inducible genes activator</fullName>
    </recommendedName>
</protein>
<evidence type="ECO:0000313" key="8">
    <source>
        <dbReference type="EMBL" id="STZ59796.1"/>
    </source>
</evidence>
<dbReference type="Pfam" id="PF03466">
    <property type="entry name" value="LysR_substrate"/>
    <property type="match status" value="1"/>
</dbReference>
<keyword evidence="9" id="KW-1185">Reference proteome</keyword>
<dbReference type="InterPro" id="IPR000847">
    <property type="entry name" value="LysR_HTH_N"/>
</dbReference>
<name>A0A378TJR9_9MYCO</name>
<keyword evidence="3" id="KW-0238">DNA-binding</keyword>
<dbReference type="InterPro" id="IPR036390">
    <property type="entry name" value="WH_DNA-bd_sf"/>
</dbReference>
<dbReference type="GO" id="GO:0003700">
    <property type="term" value="F:DNA-binding transcription factor activity"/>
    <property type="evidence" value="ECO:0007669"/>
    <property type="project" value="InterPro"/>
</dbReference>
<dbReference type="Proteomes" id="UP000254978">
    <property type="component" value="Unassembled WGS sequence"/>
</dbReference>
<dbReference type="SUPFAM" id="SSF46785">
    <property type="entry name" value="Winged helix' DNA-binding domain"/>
    <property type="match status" value="1"/>
</dbReference>
<reference evidence="8 9" key="1">
    <citation type="submission" date="2018-06" db="EMBL/GenBank/DDBJ databases">
        <authorList>
            <consortium name="Pathogen Informatics"/>
            <person name="Doyle S."/>
        </authorList>
    </citation>
    <scope>NUCLEOTIDE SEQUENCE [LARGE SCALE GENOMIC DNA]</scope>
    <source>
        <strain evidence="8 9">NCTC10821</strain>
    </source>
</reference>
<dbReference type="SUPFAM" id="SSF53850">
    <property type="entry name" value="Periplasmic binding protein-like II"/>
    <property type="match status" value="1"/>
</dbReference>
<evidence type="ECO:0000313" key="9">
    <source>
        <dbReference type="Proteomes" id="UP000254978"/>
    </source>
</evidence>
<dbReference type="GO" id="GO:0003677">
    <property type="term" value="F:DNA binding"/>
    <property type="evidence" value="ECO:0007669"/>
    <property type="project" value="UniProtKB-KW"/>
</dbReference>
<dbReference type="RefSeq" id="WP_115279178.1">
    <property type="nucleotide sequence ID" value="NZ_AP022600.1"/>
</dbReference>
<gene>
    <name evidence="8" type="primary">gltC_4</name>
    <name evidence="8" type="ORF">NCTC10821_03334</name>
</gene>
<evidence type="ECO:0000256" key="5">
    <source>
        <dbReference type="ARBA" id="ARBA00040885"/>
    </source>
</evidence>
<dbReference type="Pfam" id="PF00126">
    <property type="entry name" value="HTH_1"/>
    <property type="match status" value="1"/>
</dbReference>
<keyword evidence="4" id="KW-0804">Transcription</keyword>
<evidence type="ECO:0000259" key="7">
    <source>
        <dbReference type="PROSITE" id="PS50931"/>
    </source>
</evidence>
<evidence type="ECO:0000256" key="6">
    <source>
        <dbReference type="ARBA" id="ARBA00056658"/>
    </source>
</evidence>
<organism evidence="8 9">
    <name type="scientific">Mycolicibacterium tokaiense</name>
    <dbReference type="NCBI Taxonomy" id="39695"/>
    <lineage>
        <taxon>Bacteria</taxon>
        <taxon>Bacillati</taxon>
        <taxon>Actinomycetota</taxon>
        <taxon>Actinomycetes</taxon>
        <taxon>Mycobacteriales</taxon>
        <taxon>Mycobacteriaceae</taxon>
        <taxon>Mycolicibacterium</taxon>
    </lineage>
</organism>
<dbReference type="PRINTS" id="PR00039">
    <property type="entry name" value="HTHLYSR"/>
</dbReference>
<evidence type="ECO:0000256" key="4">
    <source>
        <dbReference type="ARBA" id="ARBA00023163"/>
    </source>
</evidence>
<dbReference type="AlphaFoldDB" id="A0A378TJR9"/>
<dbReference type="GO" id="GO:0005829">
    <property type="term" value="C:cytosol"/>
    <property type="evidence" value="ECO:0007669"/>
    <property type="project" value="TreeGrafter"/>
</dbReference>
<dbReference type="PANTHER" id="PTHR30419:SF8">
    <property type="entry name" value="NITROGEN ASSIMILATION TRANSCRIPTIONAL ACTIVATOR-RELATED"/>
    <property type="match status" value="1"/>
</dbReference>
<dbReference type="InterPro" id="IPR036388">
    <property type="entry name" value="WH-like_DNA-bd_sf"/>
</dbReference>
<dbReference type="InterPro" id="IPR050950">
    <property type="entry name" value="HTH-type_LysR_regulators"/>
</dbReference>
<dbReference type="FunFam" id="1.10.10.10:FF:000001">
    <property type="entry name" value="LysR family transcriptional regulator"/>
    <property type="match status" value="1"/>
</dbReference>
<dbReference type="InterPro" id="IPR005119">
    <property type="entry name" value="LysR_subst-bd"/>
</dbReference>
<evidence type="ECO:0000256" key="2">
    <source>
        <dbReference type="ARBA" id="ARBA00023015"/>
    </source>
</evidence>
<dbReference type="PANTHER" id="PTHR30419">
    <property type="entry name" value="HTH-TYPE TRANSCRIPTIONAL REGULATOR YBHD"/>
    <property type="match status" value="1"/>
</dbReference>
<evidence type="ECO:0000256" key="1">
    <source>
        <dbReference type="ARBA" id="ARBA00009437"/>
    </source>
</evidence>
<proteinExistence type="inferred from homology"/>
<accession>A0A378TJR9</accession>
<comment type="similarity">
    <text evidence="1">Belongs to the LysR transcriptional regulatory family.</text>
</comment>
<dbReference type="Gene3D" id="3.40.190.290">
    <property type="match status" value="1"/>
</dbReference>
<dbReference type="EMBL" id="UGQT01000001">
    <property type="protein sequence ID" value="STZ59796.1"/>
    <property type="molecule type" value="Genomic_DNA"/>
</dbReference>
<evidence type="ECO:0000256" key="3">
    <source>
        <dbReference type="ARBA" id="ARBA00023125"/>
    </source>
</evidence>
<dbReference type="OrthoDB" id="3461141at2"/>
<comment type="function">
    <text evidence="6">Required for the induction the katG gene for catalase. Involved in the response to hydrogen peroxide.</text>
</comment>
<keyword evidence="2" id="KW-0805">Transcription regulation</keyword>
<feature type="domain" description="HTH lysR-type" evidence="7">
    <location>
        <begin position="18"/>
        <end position="75"/>
    </location>
</feature>
<dbReference type="PROSITE" id="PS50931">
    <property type="entry name" value="HTH_LYSR"/>
    <property type="match status" value="1"/>
</dbReference>
<dbReference type="Gene3D" id="1.10.10.10">
    <property type="entry name" value="Winged helix-like DNA-binding domain superfamily/Winged helix DNA-binding domain"/>
    <property type="match status" value="1"/>
</dbReference>